<dbReference type="AlphaFoldDB" id="E4X5W3"/>
<name>E4X5W3_OIKDI</name>
<reference evidence="1" key="1">
    <citation type="journal article" date="2010" name="Science">
        <title>Plasticity of animal genome architecture unmasked by rapid evolution of a pelagic tunicate.</title>
        <authorList>
            <person name="Denoeud F."/>
            <person name="Henriet S."/>
            <person name="Mungpakdee S."/>
            <person name="Aury J.M."/>
            <person name="Da Silva C."/>
            <person name="Brinkmann H."/>
            <person name="Mikhaleva J."/>
            <person name="Olsen L.C."/>
            <person name="Jubin C."/>
            <person name="Canestro C."/>
            <person name="Bouquet J.M."/>
            <person name="Danks G."/>
            <person name="Poulain J."/>
            <person name="Campsteijn C."/>
            <person name="Adamski M."/>
            <person name="Cross I."/>
            <person name="Yadetie F."/>
            <person name="Muffato M."/>
            <person name="Louis A."/>
            <person name="Butcher S."/>
            <person name="Tsagkogeorga G."/>
            <person name="Konrad A."/>
            <person name="Singh S."/>
            <person name="Jensen M.F."/>
            <person name="Cong E.H."/>
            <person name="Eikeseth-Otteraa H."/>
            <person name="Noel B."/>
            <person name="Anthouard V."/>
            <person name="Porcel B.M."/>
            <person name="Kachouri-Lafond R."/>
            <person name="Nishino A."/>
            <person name="Ugolini M."/>
            <person name="Chourrout P."/>
            <person name="Nishida H."/>
            <person name="Aasland R."/>
            <person name="Huzurbazar S."/>
            <person name="Westhof E."/>
            <person name="Delsuc F."/>
            <person name="Lehrach H."/>
            <person name="Reinhardt R."/>
            <person name="Weissenbach J."/>
            <person name="Roy S.W."/>
            <person name="Artiguenave F."/>
            <person name="Postlethwait J.H."/>
            <person name="Manak J.R."/>
            <person name="Thompson E.M."/>
            <person name="Jaillon O."/>
            <person name="Du Pasquier L."/>
            <person name="Boudinot P."/>
            <person name="Liberles D.A."/>
            <person name="Volff J.N."/>
            <person name="Philippe H."/>
            <person name="Lenhard B."/>
            <person name="Roest Crollius H."/>
            <person name="Wincker P."/>
            <person name="Chourrout D."/>
        </authorList>
    </citation>
    <scope>NUCLEOTIDE SEQUENCE [LARGE SCALE GENOMIC DNA]</scope>
</reference>
<keyword evidence="2" id="KW-1185">Reference proteome</keyword>
<proteinExistence type="predicted"/>
<dbReference type="EMBL" id="FN653026">
    <property type="protein sequence ID" value="CBY07593.1"/>
    <property type="molecule type" value="Genomic_DNA"/>
</dbReference>
<organism evidence="1">
    <name type="scientific">Oikopleura dioica</name>
    <name type="common">Tunicate</name>
    <dbReference type="NCBI Taxonomy" id="34765"/>
    <lineage>
        <taxon>Eukaryota</taxon>
        <taxon>Metazoa</taxon>
        <taxon>Chordata</taxon>
        <taxon>Tunicata</taxon>
        <taxon>Appendicularia</taxon>
        <taxon>Copelata</taxon>
        <taxon>Oikopleuridae</taxon>
        <taxon>Oikopleura</taxon>
    </lineage>
</organism>
<protein>
    <submittedName>
        <fullName evidence="1">Uncharacterized protein</fullName>
    </submittedName>
</protein>
<gene>
    <name evidence="1" type="ORF">GSOID_T00002581001</name>
</gene>
<dbReference type="Proteomes" id="UP000001307">
    <property type="component" value="Unassembled WGS sequence"/>
</dbReference>
<sequence length="219" mass="24912">MHNEEAENARLAVDLAIINQIFRNEPDDNAGPEIELVEQDEGPNPEAYLTGEEGWIQAQKETLSIQMLKKGVMSSENDPFINHMTHIKAMSARAMKFKEELVNGAIKVLEEGLVLAWKIEEVIPYSDQDLAFFYDKILECYEDGSQKKKEIEALIEVIREEKNTKNIAFLNQNERFKGLWNKHSKMLSTSSTTSEAQKKSLQKMTIPSFVAPKVPLSLL</sequence>
<dbReference type="InParanoid" id="E4X5W3"/>
<evidence type="ECO:0000313" key="2">
    <source>
        <dbReference type="Proteomes" id="UP000001307"/>
    </source>
</evidence>
<dbReference type="OrthoDB" id="10647727at2759"/>
<accession>E4X5W3</accession>
<evidence type="ECO:0000313" key="1">
    <source>
        <dbReference type="EMBL" id="CBY07593.1"/>
    </source>
</evidence>